<gene>
    <name evidence="1" type="ORF">SAMN05192574_101362</name>
</gene>
<dbReference type="Pfam" id="PF07505">
    <property type="entry name" value="DUF5131"/>
    <property type="match status" value="1"/>
</dbReference>
<dbReference type="AlphaFoldDB" id="A0A1H8A5L8"/>
<dbReference type="Proteomes" id="UP000198942">
    <property type="component" value="Unassembled WGS sequence"/>
</dbReference>
<reference evidence="2" key="1">
    <citation type="submission" date="2016-10" db="EMBL/GenBank/DDBJ databases">
        <authorList>
            <person name="Varghese N."/>
            <person name="Submissions S."/>
        </authorList>
    </citation>
    <scope>NUCLEOTIDE SEQUENCE [LARGE SCALE GENOMIC DNA]</scope>
    <source>
        <strain evidence="2">Gh-48</strain>
    </source>
</reference>
<evidence type="ECO:0000313" key="1">
    <source>
        <dbReference type="EMBL" id="SEM65776.1"/>
    </source>
</evidence>
<dbReference type="RefSeq" id="WP_091208551.1">
    <property type="nucleotide sequence ID" value="NZ_FOCL01000001.1"/>
</dbReference>
<dbReference type="STRING" id="551995.SAMN05192574_101362"/>
<sequence length="305" mass="35622">MQNSSIEWTDHTFNPWWGCMKVSEGCKNCYAEKQDNRYNHENPHWGPNSTRKTQSKQYWRMPFKWDLDAKQVGINAKVFCASMGDVFEDHPQLNELRIDLFYIIINTPNLIWQLLTKRPENILKMVPDAWLKNWPDNVWIGTSVESQPVAEERIPILLMVPAKVRFLSCEPLLGRLDLANICNGFNALTGFDGYIKKFAYARGIDWVICGGESGHTERPLHIESARQLRDQCAKYGVPFFFKQWGDWVELDQMPPHVKRDLEDNYIRAKSKVFHDENNYYRFYKLGKTMAGALLDGVTHKNFPKI</sequence>
<dbReference type="InterPro" id="IPR011101">
    <property type="entry name" value="DUF5131"/>
</dbReference>
<accession>A0A1H8A5L8</accession>
<dbReference type="EMBL" id="FOCL01000001">
    <property type="protein sequence ID" value="SEM65776.1"/>
    <property type="molecule type" value="Genomic_DNA"/>
</dbReference>
<dbReference type="OrthoDB" id="9787478at2"/>
<evidence type="ECO:0000313" key="2">
    <source>
        <dbReference type="Proteomes" id="UP000198942"/>
    </source>
</evidence>
<proteinExistence type="predicted"/>
<organism evidence="1 2">
    <name type="scientific">Mucilaginibacter gossypiicola</name>
    <dbReference type="NCBI Taxonomy" id="551995"/>
    <lineage>
        <taxon>Bacteria</taxon>
        <taxon>Pseudomonadati</taxon>
        <taxon>Bacteroidota</taxon>
        <taxon>Sphingobacteriia</taxon>
        <taxon>Sphingobacteriales</taxon>
        <taxon>Sphingobacteriaceae</taxon>
        <taxon>Mucilaginibacter</taxon>
    </lineage>
</organism>
<protein>
    <submittedName>
        <fullName evidence="1">Protein gp37</fullName>
    </submittedName>
</protein>
<keyword evidence="2" id="KW-1185">Reference proteome</keyword>
<name>A0A1H8A5L8_9SPHI</name>